<gene>
    <name evidence="3" type="ORF">SAMN05444171_2269</name>
</gene>
<dbReference type="SUPFAM" id="SSF53850">
    <property type="entry name" value="Periplasmic binding protein-like II"/>
    <property type="match status" value="1"/>
</dbReference>
<dbReference type="Pfam" id="PF03401">
    <property type="entry name" value="TctC"/>
    <property type="match status" value="1"/>
</dbReference>
<dbReference type="EMBL" id="FNTI01000001">
    <property type="protein sequence ID" value="SEC79084.1"/>
    <property type="molecule type" value="Genomic_DNA"/>
</dbReference>
<evidence type="ECO:0000313" key="3">
    <source>
        <dbReference type="EMBL" id="SEC79084.1"/>
    </source>
</evidence>
<reference evidence="3 4" key="1">
    <citation type="submission" date="2016-10" db="EMBL/GenBank/DDBJ databases">
        <authorList>
            <person name="de Groot N.N."/>
        </authorList>
    </citation>
    <scope>NUCLEOTIDE SEQUENCE [LARGE SCALE GENOMIC DNA]</scope>
    <source>
        <strain evidence="3 4">GAS522</strain>
    </source>
</reference>
<organism evidence="3 4">
    <name type="scientific">Bradyrhizobium lablabi</name>
    <dbReference type="NCBI Taxonomy" id="722472"/>
    <lineage>
        <taxon>Bacteria</taxon>
        <taxon>Pseudomonadati</taxon>
        <taxon>Pseudomonadota</taxon>
        <taxon>Alphaproteobacteria</taxon>
        <taxon>Hyphomicrobiales</taxon>
        <taxon>Nitrobacteraceae</taxon>
        <taxon>Bradyrhizobium</taxon>
    </lineage>
</organism>
<dbReference type="PANTHER" id="PTHR42928">
    <property type="entry name" value="TRICARBOXYLATE-BINDING PROTEIN"/>
    <property type="match status" value="1"/>
</dbReference>
<evidence type="ECO:0000313" key="4">
    <source>
        <dbReference type="Proteomes" id="UP000183208"/>
    </source>
</evidence>
<dbReference type="InterPro" id="IPR042100">
    <property type="entry name" value="Bug_dom1"/>
</dbReference>
<dbReference type="OrthoDB" id="7375033at2"/>
<keyword evidence="2" id="KW-0732">Signal</keyword>
<feature type="chain" id="PRO_5030031532" evidence="2">
    <location>
        <begin position="25"/>
        <end position="323"/>
    </location>
</feature>
<dbReference type="Gene3D" id="3.40.190.150">
    <property type="entry name" value="Bordetella uptake gene, domain 1"/>
    <property type="match status" value="1"/>
</dbReference>
<comment type="similarity">
    <text evidence="1">Belongs to the UPF0065 (bug) family.</text>
</comment>
<dbReference type="RefSeq" id="WP_083387587.1">
    <property type="nucleotide sequence ID" value="NZ_FNTI01000001.1"/>
</dbReference>
<name>A0A1M6W9Y9_9BRAD</name>
<dbReference type="PIRSF" id="PIRSF017082">
    <property type="entry name" value="YflP"/>
    <property type="match status" value="1"/>
</dbReference>
<keyword evidence="3" id="KW-0675">Receptor</keyword>
<dbReference type="InterPro" id="IPR005064">
    <property type="entry name" value="BUG"/>
</dbReference>
<protein>
    <submittedName>
        <fullName evidence="3">Tripartite-type tricarboxylate transporter, receptor component TctC</fullName>
    </submittedName>
</protein>
<evidence type="ECO:0000256" key="1">
    <source>
        <dbReference type="ARBA" id="ARBA00006987"/>
    </source>
</evidence>
<dbReference type="PANTHER" id="PTHR42928:SF5">
    <property type="entry name" value="BLR1237 PROTEIN"/>
    <property type="match status" value="1"/>
</dbReference>
<proteinExistence type="inferred from homology"/>
<dbReference type="Gene3D" id="3.40.190.10">
    <property type="entry name" value="Periplasmic binding protein-like II"/>
    <property type="match status" value="1"/>
</dbReference>
<dbReference type="AlphaFoldDB" id="A0A1M6W9Y9"/>
<feature type="signal peptide" evidence="2">
    <location>
        <begin position="1"/>
        <end position="24"/>
    </location>
</feature>
<sequence length="323" mass="33977">MRFRAAGMLIAFLLGAVTTAPARAQAPYPSRPIRIVVPFGAGGFADITVRLLADKLAQRANAQVVIENRPGAGGIVAATAVTSAAPDGYTLFVFSSGIALSKSLLKSMPFDPATAFAPISTMAQFDLLVLVQAGSPLRTLKQALDAARADPQKFNVGTINPGSTQNVTGELLRSISGIPIPVVPHRTSAEVLTALLRGDMQIGIESYAALKSAIDANQIRAIASSGARRSPQQPDVPTFRESGIDAAVDGWNSLVAPVGTPRDIVAFLNGHVRAIIDDPDFRKRMIELGGEPVASSPEELDARLKSDIDLWAAVVKKVGLEPQ</sequence>
<evidence type="ECO:0000256" key="2">
    <source>
        <dbReference type="SAM" id="SignalP"/>
    </source>
</evidence>
<accession>A0A1M6W9Y9</accession>
<dbReference type="Proteomes" id="UP000183208">
    <property type="component" value="Unassembled WGS sequence"/>
</dbReference>